<evidence type="ECO:0000256" key="3">
    <source>
        <dbReference type="ARBA" id="ARBA00022840"/>
    </source>
</evidence>
<evidence type="ECO:0000259" key="4">
    <source>
        <dbReference type="PROSITE" id="PS50893"/>
    </source>
</evidence>
<sequence length="240" mass="26445">MSNAIYVENLSKSYGGSRKKNNVQALHQVNLAIPKGQIVGLMGENGCGKTTLLKILAGAVLDYEGTVLLNTQRPGVLTKSRTSFLSDSLSVPNRLTGIQVAQMYQDFFSDFDQEKALEKLRYFGVPIDRAAATLSKGQVEKMQIAMAMSRKADLYLLDEPLSGVDPAARDQILHGILNDFNPESTMIISTHLIQDIEAIVSYAVFMNDGKIRLAGDADGLREKHGTGLDQLFREMYKWTA</sequence>
<dbReference type="EMBL" id="JAVDUJ010000001">
    <property type="protein sequence ID" value="MDR6939321.1"/>
    <property type="molecule type" value="Genomic_DNA"/>
</dbReference>
<comment type="caution">
    <text evidence="5">The sequence shown here is derived from an EMBL/GenBank/DDBJ whole genome shotgun (WGS) entry which is preliminary data.</text>
</comment>
<dbReference type="PROSITE" id="PS50893">
    <property type="entry name" value="ABC_TRANSPORTER_2"/>
    <property type="match status" value="1"/>
</dbReference>
<dbReference type="InterPro" id="IPR003593">
    <property type="entry name" value="AAA+_ATPase"/>
</dbReference>
<keyword evidence="1" id="KW-0813">Transport</keyword>
<dbReference type="InterPro" id="IPR003439">
    <property type="entry name" value="ABC_transporter-like_ATP-bd"/>
</dbReference>
<proteinExistence type="predicted"/>
<keyword evidence="3 5" id="KW-0067">ATP-binding</keyword>
<dbReference type="Gene3D" id="3.40.50.300">
    <property type="entry name" value="P-loop containing nucleotide triphosphate hydrolases"/>
    <property type="match status" value="1"/>
</dbReference>
<name>A0ABU1T1R6_9ACTO</name>
<dbReference type="RefSeq" id="WP_309955917.1">
    <property type="nucleotide sequence ID" value="NZ_CP136414.1"/>
</dbReference>
<dbReference type="SUPFAM" id="SSF52540">
    <property type="entry name" value="P-loop containing nucleoside triphosphate hydrolases"/>
    <property type="match status" value="1"/>
</dbReference>
<dbReference type="Proteomes" id="UP001266099">
    <property type="component" value="Unassembled WGS sequence"/>
</dbReference>
<dbReference type="PANTHER" id="PTHR42939">
    <property type="entry name" value="ABC TRANSPORTER ATP-BINDING PROTEIN ALBC-RELATED"/>
    <property type="match status" value="1"/>
</dbReference>
<accession>A0ABU1T1R6</accession>
<dbReference type="CDD" id="cd03230">
    <property type="entry name" value="ABC_DR_subfamily_A"/>
    <property type="match status" value="1"/>
</dbReference>
<gene>
    <name evidence="5" type="ORF">J2S36_000864</name>
</gene>
<evidence type="ECO:0000256" key="2">
    <source>
        <dbReference type="ARBA" id="ARBA00022741"/>
    </source>
</evidence>
<reference evidence="5 6" key="1">
    <citation type="submission" date="2023-07" db="EMBL/GenBank/DDBJ databases">
        <title>Sequencing the genomes of 1000 actinobacteria strains.</title>
        <authorList>
            <person name="Klenk H.-P."/>
        </authorList>
    </citation>
    <scope>NUCLEOTIDE SEQUENCE [LARGE SCALE GENOMIC DNA]</scope>
    <source>
        <strain evidence="5 6">DSM 15539</strain>
    </source>
</reference>
<keyword evidence="2" id="KW-0547">Nucleotide-binding</keyword>
<evidence type="ECO:0000256" key="1">
    <source>
        <dbReference type="ARBA" id="ARBA00022448"/>
    </source>
</evidence>
<evidence type="ECO:0000313" key="6">
    <source>
        <dbReference type="Proteomes" id="UP001266099"/>
    </source>
</evidence>
<dbReference type="Pfam" id="PF00005">
    <property type="entry name" value="ABC_tran"/>
    <property type="match status" value="1"/>
</dbReference>
<organism evidence="5 6">
    <name type="scientific">Arcanobacterium hippocoleae</name>
    <dbReference type="NCBI Taxonomy" id="149017"/>
    <lineage>
        <taxon>Bacteria</taxon>
        <taxon>Bacillati</taxon>
        <taxon>Actinomycetota</taxon>
        <taxon>Actinomycetes</taxon>
        <taxon>Actinomycetales</taxon>
        <taxon>Actinomycetaceae</taxon>
        <taxon>Arcanobacterium</taxon>
    </lineage>
</organism>
<dbReference type="PANTHER" id="PTHR42939:SF1">
    <property type="entry name" value="ABC TRANSPORTER ATP-BINDING PROTEIN ALBC-RELATED"/>
    <property type="match status" value="1"/>
</dbReference>
<dbReference type="InterPro" id="IPR051782">
    <property type="entry name" value="ABC_Transporter_VariousFunc"/>
</dbReference>
<protein>
    <submittedName>
        <fullName evidence="5">ABC-2 type transport system ATP-binding protein</fullName>
    </submittedName>
</protein>
<keyword evidence="6" id="KW-1185">Reference proteome</keyword>
<feature type="domain" description="ABC transporter" evidence="4">
    <location>
        <begin position="5"/>
        <end position="233"/>
    </location>
</feature>
<dbReference type="InterPro" id="IPR027417">
    <property type="entry name" value="P-loop_NTPase"/>
</dbReference>
<dbReference type="SMART" id="SM00382">
    <property type="entry name" value="AAA"/>
    <property type="match status" value="1"/>
</dbReference>
<evidence type="ECO:0000313" key="5">
    <source>
        <dbReference type="EMBL" id="MDR6939321.1"/>
    </source>
</evidence>
<dbReference type="GO" id="GO:0005524">
    <property type="term" value="F:ATP binding"/>
    <property type="evidence" value="ECO:0007669"/>
    <property type="project" value="UniProtKB-KW"/>
</dbReference>